<evidence type="ECO:0000313" key="3">
    <source>
        <dbReference type="EMBL" id="CAB4623409.1"/>
    </source>
</evidence>
<evidence type="ECO:0000256" key="2">
    <source>
        <dbReference type="SAM" id="Phobius"/>
    </source>
</evidence>
<keyword evidence="2" id="KW-0812">Transmembrane</keyword>
<keyword evidence="2" id="KW-0472">Membrane</keyword>
<sequence>MTGLIYLVIIALWAAVLIPMWLRRHDQVSEVRSTTRFSTAMRSLGSQRSGEIVENRGSASNQYRQSAHERAAQRRTIVLGSLTALLAITLLLAVASVVPKWLPMFMAVLVAGFVVATTMTASQRTSSSTSRNSSRNAYVEPTRTRRPVAAPVAPAAPVTPAVDDDWENWNAWDEEESWEAVPSTLPTYVNSPRASVIPRPIDRNRPNEWDGEAMVNAANTMRRRVDTANAPVVVSHQDETAELPIVRVANG</sequence>
<feature type="region of interest" description="Disordered" evidence="1">
    <location>
        <begin position="121"/>
        <end position="160"/>
    </location>
</feature>
<feature type="transmembrane region" description="Helical" evidence="2">
    <location>
        <begin position="101"/>
        <end position="121"/>
    </location>
</feature>
<name>A0A6J6IF33_9ZZZZ</name>
<evidence type="ECO:0000256" key="1">
    <source>
        <dbReference type="SAM" id="MobiDB-lite"/>
    </source>
</evidence>
<accession>A0A6J6IF33</accession>
<feature type="compositionally biased region" description="Low complexity" evidence="1">
    <location>
        <begin position="147"/>
        <end position="160"/>
    </location>
</feature>
<organism evidence="3">
    <name type="scientific">freshwater metagenome</name>
    <dbReference type="NCBI Taxonomy" id="449393"/>
    <lineage>
        <taxon>unclassified sequences</taxon>
        <taxon>metagenomes</taxon>
        <taxon>ecological metagenomes</taxon>
    </lineage>
</organism>
<proteinExistence type="predicted"/>
<keyword evidence="2" id="KW-1133">Transmembrane helix</keyword>
<dbReference type="AlphaFoldDB" id="A0A6J6IF33"/>
<gene>
    <name evidence="3" type="ORF">UFOPK1908_00997</name>
</gene>
<protein>
    <submittedName>
        <fullName evidence="3">Unannotated protein</fullName>
    </submittedName>
</protein>
<reference evidence="3" key="1">
    <citation type="submission" date="2020-05" db="EMBL/GenBank/DDBJ databases">
        <authorList>
            <person name="Chiriac C."/>
            <person name="Salcher M."/>
            <person name="Ghai R."/>
            <person name="Kavagutti S V."/>
        </authorList>
    </citation>
    <scope>NUCLEOTIDE SEQUENCE</scope>
</reference>
<feature type="transmembrane region" description="Helical" evidence="2">
    <location>
        <begin position="6"/>
        <end position="22"/>
    </location>
</feature>
<feature type="compositionally biased region" description="Low complexity" evidence="1">
    <location>
        <begin position="121"/>
        <end position="137"/>
    </location>
</feature>
<dbReference type="EMBL" id="CAEZVB010000045">
    <property type="protein sequence ID" value="CAB4623409.1"/>
    <property type="molecule type" value="Genomic_DNA"/>
</dbReference>
<feature type="transmembrane region" description="Helical" evidence="2">
    <location>
        <begin position="76"/>
        <end position="95"/>
    </location>
</feature>